<dbReference type="AlphaFoldDB" id="A0A9D2GHC0"/>
<sequence>MRRTAAAVLAFVLAAGISGCGGRSAGREGFAPTENSVYISGDGTVSSAFVESYDKDYYTEESLKSFLEETIADQYQDVSVTLKECSVENGVMKAVFDYGSPADLVDFLADQKSEDLDITGLEIRTVEEGLTDGTVSDGVFVNASDGEPADFQALARQSDGYLVTVEGTAAVQAAGEILYVSDGVEVTDGTARVAGGPAYLIIAK</sequence>
<organism evidence="1 2">
    <name type="scientific">Candidatus Lachnoclostridium stercorigallinarum</name>
    <dbReference type="NCBI Taxonomy" id="2838634"/>
    <lineage>
        <taxon>Bacteria</taxon>
        <taxon>Bacillati</taxon>
        <taxon>Bacillota</taxon>
        <taxon>Clostridia</taxon>
        <taxon>Lachnospirales</taxon>
        <taxon>Lachnospiraceae</taxon>
    </lineage>
</organism>
<evidence type="ECO:0000313" key="1">
    <source>
        <dbReference type="EMBL" id="HIZ78566.1"/>
    </source>
</evidence>
<comment type="caution">
    <text evidence="1">The sequence shown here is derived from an EMBL/GenBank/DDBJ whole genome shotgun (WGS) entry which is preliminary data.</text>
</comment>
<gene>
    <name evidence="1" type="ORF">IAA17_02065</name>
</gene>
<dbReference type="PROSITE" id="PS51257">
    <property type="entry name" value="PROKAR_LIPOPROTEIN"/>
    <property type="match status" value="1"/>
</dbReference>
<dbReference type="Proteomes" id="UP000824101">
    <property type="component" value="Unassembled WGS sequence"/>
</dbReference>
<proteinExistence type="predicted"/>
<protein>
    <submittedName>
        <fullName evidence="1">Uncharacterized protein</fullName>
    </submittedName>
</protein>
<accession>A0A9D2GHC0</accession>
<dbReference type="EMBL" id="DXBC01000035">
    <property type="protein sequence ID" value="HIZ78566.1"/>
    <property type="molecule type" value="Genomic_DNA"/>
</dbReference>
<reference evidence="1" key="1">
    <citation type="journal article" date="2021" name="PeerJ">
        <title>Extensive microbial diversity within the chicken gut microbiome revealed by metagenomics and culture.</title>
        <authorList>
            <person name="Gilroy R."/>
            <person name="Ravi A."/>
            <person name="Getino M."/>
            <person name="Pursley I."/>
            <person name="Horton D.L."/>
            <person name="Alikhan N.F."/>
            <person name="Baker D."/>
            <person name="Gharbi K."/>
            <person name="Hall N."/>
            <person name="Watson M."/>
            <person name="Adriaenssens E.M."/>
            <person name="Foster-Nyarko E."/>
            <person name="Jarju S."/>
            <person name="Secka A."/>
            <person name="Antonio M."/>
            <person name="Oren A."/>
            <person name="Chaudhuri R.R."/>
            <person name="La Ragione R."/>
            <person name="Hildebrand F."/>
            <person name="Pallen M.J."/>
        </authorList>
    </citation>
    <scope>NUCLEOTIDE SEQUENCE</scope>
    <source>
        <strain evidence="1">ChiBcec1-1093</strain>
    </source>
</reference>
<name>A0A9D2GHC0_9FIRM</name>
<evidence type="ECO:0000313" key="2">
    <source>
        <dbReference type="Proteomes" id="UP000824101"/>
    </source>
</evidence>
<reference evidence="1" key="2">
    <citation type="submission" date="2021-04" db="EMBL/GenBank/DDBJ databases">
        <authorList>
            <person name="Gilroy R."/>
        </authorList>
    </citation>
    <scope>NUCLEOTIDE SEQUENCE</scope>
    <source>
        <strain evidence="1">ChiBcec1-1093</strain>
    </source>
</reference>